<keyword evidence="2" id="KW-1185">Reference proteome</keyword>
<reference evidence="1" key="1">
    <citation type="submission" date="2021-06" db="EMBL/GenBank/DDBJ databases">
        <authorList>
            <person name="Kallberg Y."/>
            <person name="Tangrot J."/>
            <person name="Rosling A."/>
        </authorList>
    </citation>
    <scope>NUCLEOTIDE SEQUENCE</scope>
    <source>
        <strain evidence="1">CL356</strain>
    </source>
</reference>
<evidence type="ECO:0000313" key="2">
    <source>
        <dbReference type="Proteomes" id="UP000789525"/>
    </source>
</evidence>
<evidence type="ECO:0000313" key="1">
    <source>
        <dbReference type="EMBL" id="CAG8687783.1"/>
    </source>
</evidence>
<accession>A0ACA9P3T9</accession>
<sequence length="428" mass="49337">MSISLLERIPIEIWEKILYHATFSPLLPFTEDGELTNDLVDNLLLFEDHCRTFEAYRAQTQALVERLRLVCRLWTKLLRPKTNELSLITIRGYFYPSIHGTLLSTRLVYCHRGGCPCRSQECRYDAYEARLGPVNSLWGAKGGEPLHLLWPRLRILTLQTTENLPLQLLELVDGVKALSITVGGGPGYYLDEFPHRASQLTHLDINWRRGWSSWSFTAHALPQLQYLNVNFLITDLRNEEGKSLEGWTLPSLRTLVLGGIIYDIQEEHIHNFVMRHIEGLAALSLVYTNMDWSTDGYNGPARAPDGIWDRVYPNLSTIGVNIQYCGALVEKGWVERGRREDFQVHTMVVKGLSNLYRDDWALFDELVGRLGRMWRVERFVSAEPWERVKDVTLPSLRNLCEVLEKENLVMVDAFRVSLQDAFGHLLDR</sequence>
<proteinExistence type="predicted"/>
<name>A0ACA9P3T9_9GLOM</name>
<organism evidence="1 2">
    <name type="scientific">Acaulospora colombiana</name>
    <dbReference type="NCBI Taxonomy" id="27376"/>
    <lineage>
        <taxon>Eukaryota</taxon>
        <taxon>Fungi</taxon>
        <taxon>Fungi incertae sedis</taxon>
        <taxon>Mucoromycota</taxon>
        <taxon>Glomeromycotina</taxon>
        <taxon>Glomeromycetes</taxon>
        <taxon>Diversisporales</taxon>
        <taxon>Acaulosporaceae</taxon>
        <taxon>Acaulospora</taxon>
    </lineage>
</organism>
<dbReference type="Proteomes" id="UP000789525">
    <property type="component" value="Unassembled WGS sequence"/>
</dbReference>
<dbReference type="EMBL" id="CAJVPT010028777">
    <property type="protein sequence ID" value="CAG8687783.1"/>
    <property type="molecule type" value="Genomic_DNA"/>
</dbReference>
<comment type="caution">
    <text evidence="1">The sequence shown here is derived from an EMBL/GenBank/DDBJ whole genome shotgun (WGS) entry which is preliminary data.</text>
</comment>
<gene>
    <name evidence="1" type="ORF">ACOLOM_LOCUS9683</name>
</gene>
<protein>
    <submittedName>
        <fullName evidence="1">6678_t:CDS:1</fullName>
    </submittedName>
</protein>